<protein>
    <recommendedName>
        <fullName evidence="1">DUF6879 domain-containing protein</fullName>
    </recommendedName>
</protein>
<dbReference type="InterPro" id="IPR049244">
    <property type="entry name" value="DUF6879"/>
</dbReference>
<dbReference type="EMBL" id="BAAAUV010000014">
    <property type="protein sequence ID" value="GAA3224405.1"/>
    <property type="molecule type" value="Genomic_DNA"/>
</dbReference>
<organism evidence="2 3">
    <name type="scientific">Actinocorallia longicatena</name>
    <dbReference type="NCBI Taxonomy" id="111803"/>
    <lineage>
        <taxon>Bacteria</taxon>
        <taxon>Bacillati</taxon>
        <taxon>Actinomycetota</taxon>
        <taxon>Actinomycetes</taxon>
        <taxon>Streptosporangiales</taxon>
        <taxon>Thermomonosporaceae</taxon>
        <taxon>Actinocorallia</taxon>
    </lineage>
</organism>
<reference evidence="3" key="1">
    <citation type="journal article" date="2019" name="Int. J. Syst. Evol. Microbiol.">
        <title>The Global Catalogue of Microorganisms (GCM) 10K type strain sequencing project: providing services to taxonomists for standard genome sequencing and annotation.</title>
        <authorList>
            <consortium name="The Broad Institute Genomics Platform"/>
            <consortium name="The Broad Institute Genome Sequencing Center for Infectious Disease"/>
            <person name="Wu L."/>
            <person name="Ma J."/>
        </authorList>
    </citation>
    <scope>NUCLEOTIDE SEQUENCE [LARGE SCALE GENOMIC DNA]</scope>
    <source>
        <strain evidence="3">JCM 9377</strain>
    </source>
</reference>
<dbReference type="RefSeq" id="WP_344832930.1">
    <property type="nucleotide sequence ID" value="NZ_BAAAUV010000014.1"/>
</dbReference>
<name>A0ABP6QFS4_9ACTN</name>
<feature type="domain" description="DUF6879" evidence="1">
    <location>
        <begin position="94"/>
        <end position="252"/>
    </location>
</feature>
<evidence type="ECO:0000313" key="2">
    <source>
        <dbReference type="EMBL" id="GAA3224405.1"/>
    </source>
</evidence>
<accession>A0ABP6QFS4</accession>
<gene>
    <name evidence="2" type="ORF">GCM10010468_51400</name>
</gene>
<dbReference type="Proteomes" id="UP001501237">
    <property type="component" value="Unassembled WGS sequence"/>
</dbReference>
<proteinExistence type="predicted"/>
<evidence type="ECO:0000259" key="1">
    <source>
        <dbReference type="Pfam" id="PF21806"/>
    </source>
</evidence>
<comment type="caution">
    <text evidence="2">The sequence shown here is derived from an EMBL/GenBank/DDBJ whole genome shotgun (WGS) entry which is preliminary data.</text>
</comment>
<evidence type="ECO:0000313" key="3">
    <source>
        <dbReference type="Proteomes" id="UP001501237"/>
    </source>
</evidence>
<dbReference type="Pfam" id="PF21806">
    <property type="entry name" value="DUF6879"/>
    <property type="match status" value="1"/>
</dbReference>
<sequence length="255" mass="28845">MEQHEHEPVFDLVGIDPDSVDNRCCGVWVDPETGDPYFRGKIVTDPRILARFERDAPASADEGVFRLPARMRPIIAEAVTGTYEPGRIGHGDIDLDDLLKTARTSLIHLETRDTYDPDHPAYVDWKAGGDGLYDRSGWLGVVSSIAERGVRMRRSRVISSPPTDTTRWMHMHTDANVEAGEDVRWLVRDTAPDLLVPVADFWLIDHRLIVFSTTTGDGTFLRDHYSNDPDVIARSLLAFERIWERATPHIDFKIA</sequence>
<keyword evidence="3" id="KW-1185">Reference proteome</keyword>